<dbReference type="Gene3D" id="3.30.2310.20">
    <property type="entry name" value="RelE-like"/>
    <property type="match status" value="1"/>
</dbReference>
<dbReference type="EMBL" id="CP009526">
    <property type="protein sequence ID" value="AKB49813.1"/>
    <property type="molecule type" value="Genomic_DNA"/>
</dbReference>
<accession>A0A0E3QIL0</accession>
<dbReference type="InterPro" id="IPR052747">
    <property type="entry name" value="TA_system_RelE_toxin"/>
</dbReference>
<proteinExistence type="predicted"/>
<dbReference type="InterPro" id="IPR007712">
    <property type="entry name" value="RelE/ParE_toxin"/>
</dbReference>
<dbReference type="InterPro" id="IPR035093">
    <property type="entry name" value="RelE/ParE_toxin_dom_sf"/>
</dbReference>
<evidence type="ECO:0000256" key="1">
    <source>
        <dbReference type="ARBA" id="ARBA00022649"/>
    </source>
</evidence>
<dbReference type="Pfam" id="PF05016">
    <property type="entry name" value="ParE_toxin"/>
    <property type="match status" value="1"/>
</dbReference>
<dbReference type="RefSeq" id="WP_011305475.1">
    <property type="nucleotide sequence ID" value="NZ_CP009526.1"/>
</dbReference>
<dbReference type="PANTHER" id="PTHR38813">
    <property type="match status" value="1"/>
</dbReference>
<dbReference type="PATRIC" id="fig|1434109.4.peg.678"/>
<reference evidence="2 3" key="1">
    <citation type="submission" date="2014-07" db="EMBL/GenBank/DDBJ databases">
        <title>Methanogenic archaea and the global carbon cycle.</title>
        <authorList>
            <person name="Henriksen J.R."/>
            <person name="Luke J."/>
            <person name="Reinhart S."/>
            <person name="Benedict M.N."/>
            <person name="Youngblut N.D."/>
            <person name="Metcalf M.E."/>
            <person name="Whitaker R.J."/>
            <person name="Metcalf W.W."/>
        </authorList>
    </citation>
    <scope>NUCLEOTIDE SEQUENCE [LARGE SCALE GENOMIC DNA]</scope>
    <source>
        <strain evidence="2 3">Wiesmoor</strain>
    </source>
</reference>
<protein>
    <recommendedName>
        <fullName evidence="4">Type II toxin-antitoxin system RelE/ParE family toxin</fullName>
    </recommendedName>
</protein>
<dbReference type="SUPFAM" id="SSF143011">
    <property type="entry name" value="RelE-like"/>
    <property type="match status" value="1"/>
</dbReference>
<dbReference type="AlphaFoldDB" id="A0A0E3QIL0"/>
<dbReference type="KEGG" id="mbw:MSBRW_0560"/>
<gene>
    <name evidence="2" type="ORF">MSBRW_0560</name>
</gene>
<organism evidence="2 3">
    <name type="scientific">Methanosarcina barkeri str. Wiesmoor</name>
    <dbReference type="NCBI Taxonomy" id="1434109"/>
    <lineage>
        <taxon>Archaea</taxon>
        <taxon>Methanobacteriati</taxon>
        <taxon>Methanobacteriota</taxon>
        <taxon>Stenosarchaea group</taxon>
        <taxon>Methanomicrobia</taxon>
        <taxon>Methanosarcinales</taxon>
        <taxon>Methanosarcinaceae</taxon>
        <taxon>Methanosarcina</taxon>
    </lineage>
</organism>
<evidence type="ECO:0000313" key="2">
    <source>
        <dbReference type="EMBL" id="AKB49813.1"/>
    </source>
</evidence>
<dbReference type="Proteomes" id="UP000033038">
    <property type="component" value="Chromosome"/>
</dbReference>
<keyword evidence="1" id="KW-1277">Toxin-antitoxin system</keyword>
<name>A0A0E3QIL0_METBA</name>
<evidence type="ECO:0000313" key="3">
    <source>
        <dbReference type="Proteomes" id="UP000033038"/>
    </source>
</evidence>
<evidence type="ECO:0008006" key="4">
    <source>
        <dbReference type="Google" id="ProtNLM"/>
    </source>
</evidence>
<dbReference type="PANTHER" id="PTHR38813:SF1">
    <property type="entry name" value="TOXIN RELE1-RELATED"/>
    <property type="match status" value="1"/>
</dbReference>
<sequence>MTFKVLIHPKVFEKVPVDRRDQIKEALQELKDPLPGGNKKEVKGSHKTVYRLRVGDFRILYEIDFERSEVLVFNIITAEQAHKKYNRFK</sequence>
<dbReference type="HOGENOM" id="CLU_155761_2_1_2"/>
<dbReference type="GeneID" id="24821974"/>